<dbReference type="AlphaFoldDB" id="A0AAD7MM07"/>
<dbReference type="EMBL" id="JARJLG010000244">
    <property type="protein sequence ID" value="KAJ7723746.1"/>
    <property type="molecule type" value="Genomic_DNA"/>
</dbReference>
<evidence type="ECO:0000313" key="2">
    <source>
        <dbReference type="Proteomes" id="UP001215280"/>
    </source>
</evidence>
<dbReference type="Proteomes" id="UP001215280">
    <property type="component" value="Unassembled WGS sequence"/>
</dbReference>
<sequence length="232" mass="25289">MTGPREDGSFDVQVLLEFPSLFSRPLRKIDQKGELNDLAPNRTGFICSSVLGRVHGLQMRAFRPQVLLVLFGTAVTERGRYHGATCIGAGSVGSIGRAARGCHLRVVNRKSSSVRRADCECESESEKMSCERIVRDGLVQIDDEAGEGAAMDSAGRADVWRARSSGITEQAVPIQFQARSNPEGVYGAQKGMEASQKQAHKSGGSLRINPWEARHCLRIINTCHPPVHLFSS</sequence>
<reference evidence="1" key="1">
    <citation type="submission" date="2023-03" db="EMBL/GenBank/DDBJ databases">
        <title>Massive genome expansion in bonnet fungi (Mycena s.s.) driven by repeated elements and novel gene families across ecological guilds.</title>
        <authorList>
            <consortium name="Lawrence Berkeley National Laboratory"/>
            <person name="Harder C.B."/>
            <person name="Miyauchi S."/>
            <person name="Viragh M."/>
            <person name="Kuo A."/>
            <person name="Thoen E."/>
            <person name="Andreopoulos B."/>
            <person name="Lu D."/>
            <person name="Skrede I."/>
            <person name="Drula E."/>
            <person name="Henrissat B."/>
            <person name="Morin E."/>
            <person name="Kohler A."/>
            <person name="Barry K."/>
            <person name="LaButti K."/>
            <person name="Morin E."/>
            <person name="Salamov A."/>
            <person name="Lipzen A."/>
            <person name="Mereny Z."/>
            <person name="Hegedus B."/>
            <person name="Baldrian P."/>
            <person name="Stursova M."/>
            <person name="Weitz H."/>
            <person name="Taylor A."/>
            <person name="Grigoriev I.V."/>
            <person name="Nagy L.G."/>
            <person name="Martin F."/>
            <person name="Kauserud H."/>
        </authorList>
    </citation>
    <scope>NUCLEOTIDE SEQUENCE</scope>
    <source>
        <strain evidence="1">CBHHK188m</strain>
    </source>
</reference>
<proteinExistence type="predicted"/>
<accession>A0AAD7MM07</accession>
<protein>
    <submittedName>
        <fullName evidence="1">Uncharacterized protein</fullName>
    </submittedName>
</protein>
<keyword evidence="2" id="KW-1185">Reference proteome</keyword>
<name>A0AAD7MM07_9AGAR</name>
<comment type="caution">
    <text evidence="1">The sequence shown here is derived from an EMBL/GenBank/DDBJ whole genome shotgun (WGS) entry which is preliminary data.</text>
</comment>
<organism evidence="1 2">
    <name type="scientific">Mycena maculata</name>
    <dbReference type="NCBI Taxonomy" id="230809"/>
    <lineage>
        <taxon>Eukaryota</taxon>
        <taxon>Fungi</taxon>
        <taxon>Dikarya</taxon>
        <taxon>Basidiomycota</taxon>
        <taxon>Agaricomycotina</taxon>
        <taxon>Agaricomycetes</taxon>
        <taxon>Agaricomycetidae</taxon>
        <taxon>Agaricales</taxon>
        <taxon>Marasmiineae</taxon>
        <taxon>Mycenaceae</taxon>
        <taxon>Mycena</taxon>
    </lineage>
</organism>
<gene>
    <name evidence="1" type="ORF">DFH07DRAFT_946489</name>
</gene>
<evidence type="ECO:0000313" key="1">
    <source>
        <dbReference type="EMBL" id="KAJ7723746.1"/>
    </source>
</evidence>